<accession>A0A0F8YZW0</accession>
<protein>
    <submittedName>
        <fullName evidence="1">Uncharacterized protein</fullName>
    </submittedName>
</protein>
<evidence type="ECO:0000313" key="1">
    <source>
        <dbReference type="EMBL" id="KKK59654.1"/>
    </source>
</evidence>
<organism evidence="1">
    <name type="scientific">marine sediment metagenome</name>
    <dbReference type="NCBI Taxonomy" id="412755"/>
    <lineage>
        <taxon>unclassified sequences</taxon>
        <taxon>metagenomes</taxon>
        <taxon>ecological metagenomes</taxon>
    </lineage>
</organism>
<proteinExistence type="predicted"/>
<dbReference type="AlphaFoldDB" id="A0A0F8YZW0"/>
<feature type="non-terminal residue" evidence="1">
    <location>
        <position position="33"/>
    </location>
</feature>
<reference evidence="1" key="1">
    <citation type="journal article" date="2015" name="Nature">
        <title>Complex archaea that bridge the gap between prokaryotes and eukaryotes.</title>
        <authorList>
            <person name="Spang A."/>
            <person name="Saw J.H."/>
            <person name="Jorgensen S.L."/>
            <person name="Zaremba-Niedzwiedzka K."/>
            <person name="Martijn J."/>
            <person name="Lind A.E."/>
            <person name="van Eijk R."/>
            <person name="Schleper C."/>
            <person name="Guy L."/>
            <person name="Ettema T.J."/>
        </authorList>
    </citation>
    <scope>NUCLEOTIDE SEQUENCE</scope>
</reference>
<comment type="caution">
    <text evidence="1">The sequence shown here is derived from an EMBL/GenBank/DDBJ whole genome shotgun (WGS) entry which is preliminary data.</text>
</comment>
<dbReference type="EMBL" id="LAZR01063359">
    <property type="protein sequence ID" value="KKK59654.1"/>
    <property type="molecule type" value="Genomic_DNA"/>
</dbReference>
<name>A0A0F8YZW0_9ZZZZ</name>
<gene>
    <name evidence="1" type="ORF">LCGC14_3032210</name>
</gene>
<sequence length="33" mass="3570">MRPTLAVSATRLDLSPAGIVAQLRQGRLPETHN</sequence>